<reference evidence="1 2" key="1">
    <citation type="submission" date="2016-06" db="EMBL/GenBank/DDBJ databases">
        <title>Complete genome sequences of Bordetella bronchialis and Bordetella flabilis.</title>
        <authorList>
            <person name="LiPuma J.J."/>
            <person name="Spilker T."/>
        </authorList>
    </citation>
    <scope>NUCLEOTIDE SEQUENCE [LARGE SCALE GENOMIC DNA]</scope>
    <source>
        <strain evidence="1 2">AU10664</strain>
    </source>
</reference>
<organism evidence="1 2">
    <name type="scientific">Bordetella flabilis</name>
    <dbReference type="NCBI Taxonomy" id="463014"/>
    <lineage>
        <taxon>Bacteria</taxon>
        <taxon>Pseudomonadati</taxon>
        <taxon>Pseudomonadota</taxon>
        <taxon>Betaproteobacteria</taxon>
        <taxon>Burkholderiales</taxon>
        <taxon>Alcaligenaceae</taxon>
        <taxon>Bordetella</taxon>
    </lineage>
</organism>
<dbReference type="STRING" id="463014.BAU07_24280"/>
<evidence type="ECO:0008006" key="3">
    <source>
        <dbReference type="Google" id="ProtNLM"/>
    </source>
</evidence>
<dbReference type="KEGG" id="bfz:BAU07_24280"/>
<protein>
    <recommendedName>
        <fullName evidence="3">VCBS repeat-containing protein</fullName>
    </recommendedName>
</protein>
<proteinExistence type="predicted"/>
<dbReference type="InterPro" id="IPR028994">
    <property type="entry name" value="Integrin_alpha_N"/>
</dbReference>
<keyword evidence="2" id="KW-1185">Reference proteome</keyword>
<accession>A0A193GJQ0</accession>
<dbReference type="AlphaFoldDB" id="A0A193GJQ0"/>
<name>A0A193GJQ0_9BORD</name>
<dbReference type="Proteomes" id="UP000091926">
    <property type="component" value="Chromosome"/>
</dbReference>
<dbReference type="SUPFAM" id="SSF69318">
    <property type="entry name" value="Integrin alpha N-terminal domain"/>
    <property type="match status" value="1"/>
</dbReference>
<evidence type="ECO:0000313" key="1">
    <source>
        <dbReference type="EMBL" id="ANN79818.1"/>
    </source>
</evidence>
<gene>
    <name evidence="1" type="ORF">BAU07_24280</name>
</gene>
<dbReference type="EMBL" id="CP016172">
    <property type="protein sequence ID" value="ANN79818.1"/>
    <property type="molecule type" value="Genomic_DNA"/>
</dbReference>
<evidence type="ECO:0000313" key="2">
    <source>
        <dbReference type="Proteomes" id="UP000091926"/>
    </source>
</evidence>
<sequence>MKKISQMESPNEGANAKTWLIGALKERGQDLICQPWPNGFGRLGILAYQWDGSAMGMKTVNPNADDTGNDASAVAWLITDVNGDRADEICQVIDFDGTGHDVRIIVYGLQGGQIVTIGHHSQTGHGTPATAWLSGNICHPKGFKRSICQVWNYASSVGMTIWDWTEDSEGGEMEAIWNSFNVSSVERADASLAWLIGDVNGDGQDEVIQVYEFESHVAMIVYGWIGDAQNGHMEVISSKHGVIGNSDSTSAVSWQIGDIDGDKKAEVIQMFENQDGTALRAAVFGWKAEEGQMDFITHNLDLTEGPRALSWHIGDFNGDEKMEICQLWKNDIGMLGMAVYGWVGGNIEEIWRGDMAVFADALSWLAGDINGDSHAEICQQVQDGDGNLKIIVYGSAAT</sequence>